<dbReference type="PANTHER" id="PTHR43095">
    <property type="entry name" value="SUGAR KINASE"/>
    <property type="match status" value="1"/>
</dbReference>
<keyword evidence="7 8" id="KW-0119">Carbohydrate metabolism</keyword>
<dbReference type="NCBIfam" id="TIGR01312">
    <property type="entry name" value="XylB"/>
    <property type="match status" value="1"/>
</dbReference>
<dbReference type="CDD" id="cd07808">
    <property type="entry name" value="ASKHA_NBD_FGGY_EcXK-like"/>
    <property type="match status" value="1"/>
</dbReference>
<evidence type="ECO:0000256" key="10">
    <source>
        <dbReference type="RuleBase" id="RU364073"/>
    </source>
</evidence>
<evidence type="ECO:0000256" key="3">
    <source>
        <dbReference type="ARBA" id="ARBA00022679"/>
    </source>
</evidence>
<keyword evidence="14" id="KW-1185">Reference proteome</keyword>
<evidence type="ECO:0000259" key="12">
    <source>
        <dbReference type="Pfam" id="PF02782"/>
    </source>
</evidence>
<dbReference type="EMBL" id="JAEDXU010000003">
    <property type="protein sequence ID" value="MBP1046003.1"/>
    <property type="molecule type" value="Genomic_DNA"/>
</dbReference>
<keyword evidence="2 8" id="KW-0859">Xylose metabolism</keyword>
<comment type="similarity">
    <text evidence="1 8 9">Belongs to the FGGY kinase family.</text>
</comment>
<dbReference type="InterPro" id="IPR018484">
    <property type="entry name" value="FGGY_N"/>
</dbReference>
<evidence type="ECO:0000256" key="8">
    <source>
        <dbReference type="HAMAP-Rule" id="MF_02220"/>
    </source>
</evidence>
<reference evidence="13 14" key="1">
    <citation type="submission" date="2020-12" db="EMBL/GenBank/DDBJ databases">
        <title>Vagococcus allomyrinae sp. nov. and Enterococcus lavae sp. nov., isolated from the larvae of Allomyrina dichotoma.</title>
        <authorList>
            <person name="Lee S.D."/>
        </authorList>
    </citation>
    <scope>NUCLEOTIDE SEQUENCE [LARGE SCALE GENOMIC DNA]</scope>
    <source>
        <strain evidence="13 14">BWM-S5</strain>
    </source>
</reference>
<dbReference type="Pfam" id="PF00370">
    <property type="entry name" value="FGGY_N"/>
    <property type="match status" value="1"/>
</dbReference>
<dbReference type="InterPro" id="IPR050406">
    <property type="entry name" value="FGGY_Carb_Kinase"/>
</dbReference>
<dbReference type="InterPro" id="IPR018483">
    <property type="entry name" value="Carb_kinase_FGGY_CS"/>
</dbReference>
<accession>A0ABS4CHS4</accession>
<evidence type="ECO:0000256" key="5">
    <source>
        <dbReference type="ARBA" id="ARBA00022777"/>
    </source>
</evidence>
<feature type="domain" description="Carbohydrate kinase FGGY N-terminal" evidence="11">
    <location>
        <begin position="3"/>
        <end position="246"/>
    </location>
</feature>
<dbReference type="Proteomes" id="UP000673375">
    <property type="component" value="Unassembled WGS sequence"/>
</dbReference>
<feature type="active site" description="Proton acceptor" evidence="8">
    <location>
        <position position="239"/>
    </location>
</feature>
<dbReference type="PROSITE" id="PS00933">
    <property type="entry name" value="FGGY_KINASES_1"/>
    <property type="match status" value="1"/>
</dbReference>
<evidence type="ECO:0000313" key="13">
    <source>
        <dbReference type="EMBL" id="MBP1046003.1"/>
    </source>
</evidence>
<feature type="domain" description="Carbohydrate kinase FGGY C-terminal" evidence="12">
    <location>
        <begin position="255"/>
        <end position="442"/>
    </location>
</feature>
<dbReference type="Gene3D" id="3.30.420.40">
    <property type="match status" value="2"/>
</dbReference>
<evidence type="ECO:0000313" key="14">
    <source>
        <dbReference type="Proteomes" id="UP000673375"/>
    </source>
</evidence>
<dbReference type="PIRSF" id="PIRSF000538">
    <property type="entry name" value="GlpK"/>
    <property type="match status" value="1"/>
</dbReference>
<evidence type="ECO:0000256" key="6">
    <source>
        <dbReference type="ARBA" id="ARBA00022840"/>
    </source>
</evidence>
<dbReference type="PANTHER" id="PTHR43095:SF5">
    <property type="entry name" value="XYLULOSE KINASE"/>
    <property type="match status" value="1"/>
</dbReference>
<evidence type="ECO:0000256" key="1">
    <source>
        <dbReference type="ARBA" id="ARBA00009156"/>
    </source>
</evidence>
<protein>
    <recommendedName>
        <fullName evidence="8 10">Xylulose kinase</fullName>
        <shortName evidence="8 10">Xylulokinase</shortName>
        <ecNumber evidence="8 10">2.7.1.17</ecNumber>
    </recommendedName>
</protein>
<comment type="catalytic activity">
    <reaction evidence="8 10">
        <text>D-xylulose + ATP = D-xylulose 5-phosphate + ADP + H(+)</text>
        <dbReference type="Rhea" id="RHEA:10964"/>
        <dbReference type="ChEBI" id="CHEBI:15378"/>
        <dbReference type="ChEBI" id="CHEBI:17140"/>
        <dbReference type="ChEBI" id="CHEBI:30616"/>
        <dbReference type="ChEBI" id="CHEBI:57737"/>
        <dbReference type="ChEBI" id="CHEBI:456216"/>
        <dbReference type="EC" id="2.7.1.17"/>
    </reaction>
</comment>
<proteinExistence type="inferred from homology"/>
<keyword evidence="5 8" id="KW-0418">Kinase</keyword>
<name>A0ABS4CHS4_9ENTE</name>
<dbReference type="RefSeq" id="WP_209556830.1">
    <property type="nucleotide sequence ID" value="NZ_JAEDXU010000003.1"/>
</dbReference>
<dbReference type="InterPro" id="IPR018485">
    <property type="entry name" value="FGGY_C"/>
</dbReference>
<dbReference type="InterPro" id="IPR043129">
    <property type="entry name" value="ATPase_NBD"/>
</dbReference>
<dbReference type="InterPro" id="IPR006000">
    <property type="entry name" value="Xylulokinase"/>
</dbReference>
<comment type="function">
    <text evidence="8">Catalyzes the phosphorylation of D-xylulose to D-xylulose 5-phosphate.</text>
</comment>
<dbReference type="HAMAP" id="MF_02220">
    <property type="entry name" value="XylB"/>
    <property type="match status" value="1"/>
</dbReference>
<gene>
    <name evidence="8 10 13" type="primary">xylB</name>
    <name evidence="13" type="ORF">I6N96_06890</name>
</gene>
<evidence type="ECO:0000256" key="7">
    <source>
        <dbReference type="ARBA" id="ARBA00023277"/>
    </source>
</evidence>
<sequence length="500" mass="55380">MSYVIGIDLGTGSVKGIVLDKSGTVIEQATENYPLFHPHKGYSEQKPSDWIEGTKKVLATLINKLPQLKTELAGISISGQMHSLVLLDEDGQPLRNAILWNDVRTTAQCREITETLGAKLLAKTKNLALEGFTLPKLLWVKEHEPENWSKSARFLLPKDYLAYWLTGNQQMELSDAAGTLLLNVTDEKWDMEIAESFGISEEMLPPLVQSMDHVGNIQPIICEELGIEGIVQIFAGGADNACAALGAGIVEEDRAMCSIGTSGVFLSYEGQKEQQYHGKLHYFNHVIKDSYYSMGVTLAAGQSLTWYKETFASDETFDQLIVEAQGSKTGSNGLLFTPYIMGERTPHVDSQIRGSFIGMDAGQTRADFTRAILEGITFSLKDSQELMQEIAGKEFTEVISVGGGAKSALWLQIQADIFNTKIRTLKTEQGPGLGAAMIAAMGLDWFDSIEQCVEAFVDYEKEYLPILENVQAYREIYGIYKQVYGQTKELCHQLLAVNRR</sequence>
<feature type="binding site" evidence="8">
    <location>
        <begin position="81"/>
        <end position="82"/>
    </location>
    <ligand>
        <name>substrate</name>
    </ligand>
</feature>
<evidence type="ECO:0000256" key="4">
    <source>
        <dbReference type="ARBA" id="ARBA00022741"/>
    </source>
</evidence>
<dbReference type="Pfam" id="PF02782">
    <property type="entry name" value="FGGY_C"/>
    <property type="match status" value="1"/>
</dbReference>
<keyword evidence="4 8" id="KW-0547">Nucleotide-binding</keyword>
<dbReference type="GO" id="GO:0004856">
    <property type="term" value="F:D-xylulokinase activity"/>
    <property type="evidence" value="ECO:0007669"/>
    <property type="project" value="UniProtKB-EC"/>
</dbReference>
<dbReference type="EC" id="2.7.1.17" evidence="8 10"/>
<comment type="caution">
    <text evidence="13">The sequence shown here is derived from an EMBL/GenBank/DDBJ whole genome shotgun (WGS) entry which is preliminary data.</text>
</comment>
<dbReference type="PROSITE" id="PS00445">
    <property type="entry name" value="FGGY_KINASES_2"/>
    <property type="match status" value="1"/>
</dbReference>
<evidence type="ECO:0000256" key="2">
    <source>
        <dbReference type="ARBA" id="ARBA00022629"/>
    </source>
</evidence>
<keyword evidence="3 8" id="KW-0808">Transferase</keyword>
<dbReference type="SUPFAM" id="SSF53067">
    <property type="entry name" value="Actin-like ATPase domain"/>
    <property type="match status" value="2"/>
</dbReference>
<keyword evidence="6 8" id="KW-0067">ATP-binding</keyword>
<dbReference type="InterPro" id="IPR000577">
    <property type="entry name" value="Carb_kinase_FGGY"/>
</dbReference>
<feature type="site" description="Important for activity" evidence="8">
    <location>
        <position position="8"/>
    </location>
</feature>
<organism evidence="13 14">
    <name type="scientific">Enterococcus larvae</name>
    <dbReference type="NCBI Taxonomy" id="2794352"/>
    <lineage>
        <taxon>Bacteria</taxon>
        <taxon>Bacillati</taxon>
        <taxon>Bacillota</taxon>
        <taxon>Bacilli</taxon>
        <taxon>Lactobacillales</taxon>
        <taxon>Enterococcaceae</taxon>
        <taxon>Enterococcus</taxon>
    </lineage>
</organism>
<evidence type="ECO:0000256" key="9">
    <source>
        <dbReference type="RuleBase" id="RU003733"/>
    </source>
</evidence>
<evidence type="ECO:0000259" key="11">
    <source>
        <dbReference type="Pfam" id="PF00370"/>
    </source>
</evidence>